<feature type="non-terminal residue" evidence="2">
    <location>
        <position position="138"/>
    </location>
</feature>
<proteinExistence type="predicted"/>
<reference evidence="2" key="1">
    <citation type="submission" date="2020-02" db="EMBL/GenBank/DDBJ databases">
        <authorList>
            <person name="Meier V. D."/>
        </authorList>
    </citation>
    <scope>NUCLEOTIDE SEQUENCE</scope>
    <source>
        <strain evidence="2">AVDCRST_MAG82</strain>
    </source>
</reference>
<dbReference type="EMBL" id="CADCVA010000253">
    <property type="protein sequence ID" value="CAA9426224.1"/>
    <property type="molecule type" value="Genomic_DNA"/>
</dbReference>
<evidence type="ECO:0000256" key="1">
    <source>
        <dbReference type="SAM" id="MobiDB-lite"/>
    </source>
</evidence>
<protein>
    <submittedName>
        <fullName evidence="2">Uncharacterized protein</fullName>
    </submittedName>
</protein>
<organism evidence="2">
    <name type="scientific">uncultured Rubrobacteraceae bacterium</name>
    <dbReference type="NCBI Taxonomy" id="349277"/>
    <lineage>
        <taxon>Bacteria</taxon>
        <taxon>Bacillati</taxon>
        <taxon>Actinomycetota</taxon>
        <taxon>Rubrobacteria</taxon>
        <taxon>Rubrobacterales</taxon>
        <taxon>Rubrobacteraceae</taxon>
        <taxon>environmental samples</taxon>
    </lineage>
</organism>
<accession>A0A6J4PX96</accession>
<feature type="non-terminal residue" evidence="2">
    <location>
        <position position="1"/>
    </location>
</feature>
<sequence length="138" mass="15422">EHLGARSSYRSEGRCRPGLARGPERRRPPALGRALTPGRRSRRTQGYGLRRATPARVGGAGEHISRPRTYLPRGGHDGRGTGGEVGTAGDRRAGQRSDRCLRLRGPRWSRGERTALSRHHRGLARRRPRRIVRDTARL</sequence>
<gene>
    <name evidence="2" type="ORF">AVDCRST_MAG82-1777</name>
</gene>
<evidence type="ECO:0000313" key="2">
    <source>
        <dbReference type="EMBL" id="CAA9426224.1"/>
    </source>
</evidence>
<feature type="compositionally biased region" description="Basic and acidic residues" evidence="1">
    <location>
        <begin position="1"/>
        <end position="15"/>
    </location>
</feature>
<name>A0A6J4PX96_9ACTN</name>
<dbReference type="AlphaFoldDB" id="A0A6J4PX96"/>
<feature type="compositionally biased region" description="Basic and acidic residues" evidence="1">
    <location>
        <begin position="89"/>
        <end position="98"/>
    </location>
</feature>
<feature type="region of interest" description="Disordered" evidence="1">
    <location>
        <begin position="1"/>
        <end position="98"/>
    </location>
</feature>